<dbReference type="Proteomes" id="UP000016644">
    <property type="component" value="Unassembled WGS sequence"/>
</dbReference>
<name>U2QQ81_LEVBR</name>
<accession>U2QQ81</accession>
<dbReference type="HOGENOM" id="CLU_3136949_0_0_9"/>
<comment type="caution">
    <text evidence="1">The sequence shown here is derived from an EMBL/GenBank/DDBJ whole genome shotgun (WGS) entry which is preliminary data.</text>
</comment>
<gene>
    <name evidence="1" type="ORF">HMPREF0495_01497</name>
</gene>
<dbReference type="EMBL" id="AWVK01000059">
    <property type="protein sequence ID" value="ERK43448.1"/>
    <property type="molecule type" value="Genomic_DNA"/>
</dbReference>
<reference evidence="1 2" key="1">
    <citation type="submission" date="2013-06" db="EMBL/GenBank/DDBJ databases">
        <authorList>
            <person name="Weinstock G."/>
            <person name="Sodergren E."/>
            <person name="Lobos E.A."/>
            <person name="Fulton L."/>
            <person name="Fulton R."/>
            <person name="Courtney L."/>
            <person name="Fronick C."/>
            <person name="O'Laughlin M."/>
            <person name="Godfrey J."/>
            <person name="Wilson R.M."/>
            <person name="Miner T."/>
            <person name="Farmer C."/>
            <person name="Delehaunty K."/>
            <person name="Cordes M."/>
            <person name="Minx P."/>
            <person name="Tomlinson C."/>
            <person name="Chen J."/>
            <person name="Wollam A."/>
            <person name="Pepin K.H."/>
            <person name="Bhonagiri V."/>
            <person name="Zhang X."/>
            <person name="Warren W."/>
            <person name="Mitreva M."/>
            <person name="Mardis E.R."/>
            <person name="Wilson R.K."/>
        </authorList>
    </citation>
    <scope>NUCLEOTIDE SEQUENCE [LARGE SCALE GENOMIC DNA]</scope>
    <source>
        <strain evidence="1 2">ATCC 14869</strain>
    </source>
</reference>
<sequence length="49" mass="5792">MVKFPLFYTMPYFTINPLAVAPLARKIVMNLKFGIQKRTECLPPFHHRD</sequence>
<evidence type="ECO:0000313" key="1">
    <source>
        <dbReference type="EMBL" id="ERK43448.1"/>
    </source>
</evidence>
<evidence type="ECO:0000313" key="2">
    <source>
        <dbReference type="Proteomes" id="UP000016644"/>
    </source>
</evidence>
<organism evidence="1 2">
    <name type="scientific">Levilactobacillus brevis ATCC 14869 = DSM 20054</name>
    <dbReference type="NCBI Taxonomy" id="649758"/>
    <lineage>
        <taxon>Bacteria</taxon>
        <taxon>Bacillati</taxon>
        <taxon>Bacillota</taxon>
        <taxon>Bacilli</taxon>
        <taxon>Lactobacillales</taxon>
        <taxon>Lactobacillaceae</taxon>
        <taxon>Levilactobacillus</taxon>
    </lineage>
</organism>
<dbReference type="AlphaFoldDB" id="U2QQ81"/>
<protein>
    <submittedName>
        <fullName evidence="1">Uncharacterized protein</fullName>
    </submittedName>
</protein>
<proteinExistence type="predicted"/>